<dbReference type="GO" id="GO:0004386">
    <property type="term" value="F:helicase activity"/>
    <property type="evidence" value="ECO:0007669"/>
    <property type="project" value="UniProtKB-KW"/>
</dbReference>
<dbReference type="GO" id="GO:0005524">
    <property type="term" value="F:ATP binding"/>
    <property type="evidence" value="ECO:0007669"/>
    <property type="project" value="UniProtKB-KW"/>
</dbReference>
<protein>
    <submittedName>
        <fullName evidence="5">DsDNA helicase</fullName>
    </submittedName>
</protein>
<dbReference type="SUPFAM" id="SSF52540">
    <property type="entry name" value="P-loop containing nucleoside triphosphate hydrolases"/>
    <property type="match status" value="1"/>
</dbReference>
<evidence type="ECO:0000256" key="3">
    <source>
        <dbReference type="ARBA" id="ARBA00022840"/>
    </source>
</evidence>
<dbReference type="InterPro" id="IPR014818">
    <property type="entry name" value="Phage/plasmid_primase_P4_C"/>
</dbReference>
<keyword evidence="2" id="KW-0378">Hydrolase</keyword>
<dbReference type="InterPro" id="IPR027417">
    <property type="entry name" value="P-loop_NTPase"/>
</dbReference>
<feature type="domain" description="SF3 helicase" evidence="4">
    <location>
        <begin position="387"/>
        <end position="543"/>
    </location>
</feature>
<dbReference type="InterPro" id="IPR045455">
    <property type="entry name" value="NrS-1_pol-like_helicase"/>
</dbReference>
<keyword evidence="1" id="KW-0547">Nucleotide-binding</keyword>
<dbReference type="PANTHER" id="PTHR35372">
    <property type="entry name" value="ATP BINDING PROTEIN-RELATED"/>
    <property type="match status" value="1"/>
</dbReference>
<dbReference type="NCBIfam" id="TIGR01613">
    <property type="entry name" value="primase_Cterm"/>
    <property type="match status" value="1"/>
</dbReference>
<organism evidence="5">
    <name type="scientific">Podoviridae sp. ctsUe5</name>
    <dbReference type="NCBI Taxonomy" id="2827750"/>
    <lineage>
        <taxon>Viruses</taxon>
        <taxon>Duplodnaviria</taxon>
        <taxon>Heunggongvirae</taxon>
        <taxon>Uroviricota</taxon>
        <taxon>Caudoviricetes</taxon>
    </lineage>
</organism>
<evidence type="ECO:0000256" key="2">
    <source>
        <dbReference type="ARBA" id="ARBA00022801"/>
    </source>
</evidence>
<sequence length="674" mass="78530">MDENLARLNRIYPDSKYVLIPKYVPEQWEGKVYDSSLDNKAALNRWKTKPLTYDEAQQKAEEGYRIGWVVPEGYVIIDVDNEDSPDSCECLEKLLKKFEVNYSYNYTSRGIHFLLKDESKTIKTDSHTKCALNIVIDTRANGSGYIILPTNDPHREWGYWGDTVEDIPYFLKPMCKDTTPSFIGMVDGDGRNDALWKWRFKLEQCHKLSVQEIEKSIRIINENLFQIAIPNNELFKTVLREKDKKLDKSEKENIYNRYADELIGQYDIVSYYDNFYKFNGIYYETITQLDLEQIIHKSLNTNITKSGRAEIIEFIKVKTQVPITEFDKDWYKIAVKNGILNLVTGEVELPNKTDINTIFIPYEYNNDPVYSPRIDQFMKDLTNADPIKMQFLYQIAGYCLLKKNLFEKFFIFQGEGGTGKSTYMNLLHLLVGGDKNCSHVALSDMDKDYYLATTISKLLNIDDDVVDGKVLEGTGRFKSVISGNIISVRQIYREVTSFIPYCTCVFSCNRLPKIMDRTSGLYRRLILVELNNKVKTPDPLFMNKVTDEDMQYFLFKAVEGIKIAIEEGHFRINESEQVLLNKFKRRQSALSEWLYEMNVEVQDIVGQRPMALYSQFKAWCEENGYSKIPATYSFKEDICALYDVELDMGFEEDGKPKKQSFIKRGNYDPHFRPF</sequence>
<evidence type="ECO:0000256" key="1">
    <source>
        <dbReference type="ARBA" id="ARBA00022741"/>
    </source>
</evidence>
<reference evidence="5" key="1">
    <citation type="journal article" date="2021" name="Proc. Natl. Acad. Sci. U.S.A.">
        <title>A Catalog of Tens of Thousands of Viruses from Human Metagenomes Reveals Hidden Associations with Chronic Diseases.</title>
        <authorList>
            <person name="Tisza M.J."/>
            <person name="Buck C.B."/>
        </authorList>
    </citation>
    <scope>NUCLEOTIDE SEQUENCE</scope>
    <source>
        <strain evidence="5">CtsUe5</strain>
    </source>
</reference>
<evidence type="ECO:0000259" key="4">
    <source>
        <dbReference type="PROSITE" id="PS51206"/>
    </source>
</evidence>
<dbReference type="InterPro" id="IPR014015">
    <property type="entry name" value="Helicase_SF3_DNA-vir"/>
</dbReference>
<accession>A0A8S5S6P8</accession>
<dbReference type="PROSITE" id="PS51206">
    <property type="entry name" value="SF3_HELICASE_1"/>
    <property type="match status" value="1"/>
</dbReference>
<dbReference type="InterPro" id="IPR051620">
    <property type="entry name" value="ORF904-like_C"/>
</dbReference>
<dbReference type="InterPro" id="IPR006500">
    <property type="entry name" value="Helicase_put_C_phage/plasmid"/>
</dbReference>
<dbReference type="Pfam" id="PF19263">
    <property type="entry name" value="DUF5906"/>
    <property type="match status" value="1"/>
</dbReference>
<dbReference type="Gene3D" id="3.40.50.300">
    <property type="entry name" value="P-loop containing nucleotide triphosphate hydrolases"/>
    <property type="match status" value="1"/>
</dbReference>
<evidence type="ECO:0000313" key="5">
    <source>
        <dbReference type="EMBL" id="DAF46343.1"/>
    </source>
</evidence>
<dbReference type="EMBL" id="BK032536">
    <property type="protein sequence ID" value="DAF46343.1"/>
    <property type="molecule type" value="Genomic_DNA"/>
</dbReference>
<dbReference type="GO" id="GO:0016787">
    <property type="term" value="F:hydrolase activity"/>
    <property type="evidence" value="ECO:0007669"/>
    <property type="project" value="UniProtKB-KW"/>
</dbReference>
<keyword evidence="3" id="KW-0067">ATP-binding</keyword>
<dbReference type="SMART" id="SM00885">
    <property type="entry name" value="D5_N"/>
    <property type="match status" value="1"/>
</dbReference>
<name>A0A8S5S6P8_9CAUD</name>
<dbReference type="Pfam" id="PF08706">
    <property type="entry name" value="D5_N"/>
    <property type="match status" value="1"/>
</dbReference>
<dbReference type="PANTHER" id="PTHR35372:SF2">
    <property type="entry name" value="SF3 HELICASE DOMAIN-CONTAINING PROTEIN"/>
    <property type="match status" value="1"/>
</dbReference>
<proteinExistence type="predicted"/>
<keyword evidence="5" id="KW-0347">Helicase</keyword>